<reference evidence="7" key="1">
    <citation type="journal article" date="2012" name="J. Bacteriol.">
        <title>Genome Sequence of Streptomyces auratus Strain AGR0001, a Phoslactomycin-Producing Actinomycete.</title>
        <authorList>
            <person name="Han X."/>
            <person name="Li M."/>
            <person name="Ding Z."/>
            <person name="Zhao J."/>
            <person name="Ji K."/>
            <person name="Wen M."/>
            <person name="Lu T."/>
        </authorList>
    </citation>
    <scope>NUCLEOTIDE SEQUENCE</scope>
    <source>
        <strain evidence="7">AGR0001</strain>
    </source>
</reference>
<dbReference type="PROSITE" id="PS50112">
    <property type="entry name" value="PAS"/>
    <property type="match status" value="1"/>
</dbReference>
<dbReference type="SUPFAM" id="SSF55785">
    <property type="entry name" value="PYP-like sensor domain (PAS domain)"/>
    <property type="match status" value="1"/>
</dbReference>
<keyword evidence="8" id="KW-1185">Reference proteome</keyword>
<dbReference type="InterPro" id="IPR016032">
    <property type="entry name" value="Sig_transdc_resp-reg_C-effctor"/>
</dbReference>
<dbReference type="InterPro" id="IPR000792">
    <property type="entry name" value="Tscrpt_reg_LuxR_C"/>
</dbReference>
<feature type="compositionally biased region" description="Basic and acidic residues" evidence="4">
    <location>
        <begin position="277"/>
        <end position="292"/>
    </location>
</feature>
<evidence type="ECO:0000313" key="8">
    <source>
        <dbReference type="Proteomes" id="UP000009036"/>
    </source>
</evidence>
<keyword evidence="3" id="KW-0804">Transcription</keyword>
<evidence type="ECO:0000256" key="4">
    <source>
        <dbReference type="SAM" id="MobiDB-lite"/>
    </source>
</evidence>
<dbReference type="InterPro" id="IPR013656">
    <property type="entry name" value="PAS_4"/>
</dbReference>
<feature type="domain" description="HTH luxR-type" evidence="5">
    <location>
        <begin position="194"/>
        <end position="259"/>
    </location>
</feature>
<dbReference type="SMART" id="SM00091">
    <property type="entry name" value="PAS"/>
    <property type="match status" value="1"/>
</dbReference>
<keyword evidence="2" id="KW-0238">DNA-binding</keyword>
<dbReference type="OrthoDB" id="46486at2"/>
<protein>
    <submittedName>
        <fullName evidence="7">PAS domain-containing protein</fullName>
    </submittedName>
</protein>
<evidence type="ECO:0000256" key="3">
    <source>
        <dbReference type="ARBA" id="ARBA00023163"/>
    </source>
</evidence>
<feature type="compositionally biased region" description="Pro residues" evidence="4">
    <location>
        <begin position="48"/>
        <end position="60"/>
    </location>
</feature>
<dbReference type="PANTHER" id="PTHR44688:SF16">
    <property type="entry name" value="DNA-BINDING TRANSCRIPTIONAL ACTIVATOR DEVR_DOSR"/>
    <property type="match status" value="1"/>
</dbReference>
<evidence type="ECO:0000259" key="6">
    <source>
        <dbReference type="PROSITE" id="PS50112"/>
    </source>
</evidence>
<dbReference type="EMBL" id="CP072931">
    <property type="protein sequence ID" value="QTZ95649.1"/>
    <property type="molecule type" value="Genomic_DNA"/>
</dbReference>
<dbReference type="PANTHER" id="PTHR44688">
    <property type="entry name" value="DNA-BINDING TRANSCRIPTIONAL ACTIVATOR DEVR_DOSR"/>
    <property type="match status" value="1"/>
</dbReference>
<evidence type="ECO:0000313" key="7">
    <source>
        <dbReference type="EMBL" id="QTZ95649.1"/>
    </source>
</evidence>
<dbReference type="Proteomes" id="UP000009036">
    <property type="component" value="Chromosome"/>
</dbReference>
<evidence type="ECO:0000256" key="2">
    <source>
        <dbReference type="ARBA" id="ARBA00023125"/>
    </source>
</evidence>
<dbReference type="Gene3D" id="1.10.10.10">
    <property type="entry name" value="Winged helix-like DNA-binding domain superfamily/Winged helix DNA-binding domain"/>
    <property type="match status" value="1"/>
</dbReference>
<dbReference type="AlphaFoldDB" id="A0A8B1NMY7"/>
<dbReference type="SUPFAM" id="SSF46894">
    <property type="entry name" value="C-terminal effector domain of the bipartite response regulators"/>
    <property type="match status" value="1"/>
</dbReference>
<dbReference type="SMART" id="SM00421">
    <property type="entry name" value="HTH_LUXR"/>
    <property type="match status" value="1"/>
</dbReference>
<dbReference type="InterPro" id="IPR035965">
    <property type="entry name" value="PAS-like_dom_sf"/>
</dbReference>
<dbReference type="KEGG" id="sauh:SU9_032815"/>
<dbReference type="InterPro" id="IPR000014">
    <property type="entry name" value="PAS"/>
</dbReference>
<proteinExistence type="predicted"/>
<keyword evidence="1" id="KW-0805">Transcription regulation</keyword>
<evidence type="ECO:0000259" key="5">
    <source>
        <dbReference type="PROSITE" id="PS50043"/>
    </source>
</evidence>
<sequence>MQRKALRSVDRRSGDDQCLIRRRIFRRVDRRKTVAPLTSQHYADPIPLAAPPHAPAPHTPRAPDQPAHAAGRRPLEHQQACMASLDATLAILAADAEFFRLFGQDSTEACGRSLYSLLHPSAPALLNRHFARLAEGHRARFVERMVGIRGEEVPFSGELTGIAVRSDSEQAPSFVVVVRPDDESASLTGQDDAPAGRRQLLTQLDAQILEGVASGASTVQLAARLYLSRQGVEYHVGLMLRRLKAPNRAALVARAHSMGMLTIGSWPPRVLPEFVKDTDNRRSRSRRADAPRARTAAASRREAAPRTPPVVPGARTAPGMPNSRAS</sequence>
<feature type="domain" description="PAS" evidence="6">
    <location>
        <begin position="67"/>
        <end position="137"/>
    </location>
</feature>
<dbReference type="Pfam" id="PF00196">
    <property type="entry name" value="GerE"/>
    <property type="match status" value="1"/>
</dbReference>
<dbReference type="PROSITE" id="PS50043">
    <property type="entry name" value="HTH_LUXR_2"/>
    <property type="match status" value="1"/>
</dbReference>
<dbReference type="CDD" id="cd00130">
    <property type="entry name" value="PAS"/>
    <property type="match status" value="1"/>
</dbReference>
<evidence type="ECO:0000256" key="1">
    <source>
        <dbReference type="ARBA" id="ARBA00023015"/>
    </source>
</evidence>
<dbReference type="Gene3D" id="3.30.450.20">
    <property type="entry name" value="PAS domain"/>
    <property type="match status" value="1"/>
</dbReference>
<feature type="region of interest" description="Disordered" evidence="4">
    <location>
        <begin position="277"/>
        <end position="326"/>
    </location>
</feature>
<dbReference type="InterPro" id="IPR036388">
    <property type="entry name" value="WH-like_DNA-bd_sf"/>
</dbReference>
<dbReference type="GO" id="GO:0006355">
    <property type="term" value="P:regulation of DNA-templated transcription"/>
    <property type="evidence" value="ECO:0007669"/>
    <property type="project" value="InterPro"/>
</dbReference>
<reference evidence="7" key="2">
    <citation type="submission" date="2021-04" db="EMBL/GenBank/DDBJ databases">
        <authorList>
            <person name="Wen M.-L."/>
            <person name="Han X.-L."/>
            <person name="Xiong J."/>
        </authorList>
    </citation>
    <scope>NUCLEOTIDE SEQUENCE</scope>
    <source>
        <strain evidence="7">AGR0001</strain>
    </source>
</reference>
<accession>A0A8B1NMY7</accession>
<organism evidence="7 8">
    <name type="scientific">Streptomyces auratus AGR0001</name>
    <dbReference type="NCBI Taxonomy" id="1160718"/>
    <lineage>
        <taxon>Bacteria</taxon>
        <taxon>Bacillati</taxon>
        <taxon>Actinomycetota</taxon>
        <taxon>Actinomycetes</taxon>
        <taxon>Kitasatosporales</taxon>
        <taxon>Streptomycetaceae</taxon>
        <taxon>Streptomyces</taxon>
    </lineage>
</organism>
<feature type="region of interest" description="Disordered" evidence="4">
    <location>
        <begin position="36"/>
        <end position="75"/>
    </location>
</feature>
<gene>
    <name evidence="7" type="ORF">SU9_032815</name>
</gene>
<name>A0A8B1NMY7_9ACTN</name>
<dbReference type="GO" id="GO:0003677">
    <property type="term" value="F:DNA binding"/>
    <property type="evidence" value="ECO:0007669"/>
    <property type="project" value="UniProtKB-KW"/>
</dbReference>
<dbReference type="Pfam" id="PF08448">
    <property type="entry name" value="PAS_4"/>
    <property type="match status" value="1"/>
</dbReference>